<evidence type="ECO:0000313" key="3">
    <source>
        <dbReference type="Proteomes" id="UP000199492"/>
    </source>
</evidence>
<dbReference type="RefSeq" id="WP_175455654.1">
    <property type="nucleotide sequence ID" value="NZ_FNCZ01000016.1"/>
</dbReference>
<keyword evidence="2" id="KW-0808">Transferase</keyword>
<dbReference type="PROSITE" id="PS51186">
    <property type="entry name" value="GNAT"/>
    <property type="match status" value="1"/>
</dbReference>
<dbReference type="CDD" id="cd04301">
    <property type="entry name" value="NAT_SF"/>
    <property type="match status" value="1"/>
</dbReference>
<dbReference type="InterPro" id="IPR053144">
    <property type="entry name" value="Acetyltransferase_Butenolide"/>
</dbReference>
<sequence length="135" mass="15323">MIRYQIETELSVEEFTEVLINSTLGERRPVSEPDRIAKMLEYGNLTITARHNGKLVGVARSLTDFVYCTYLSDLAIDETHQKQGIGKELIRQTKLASPKAKLILLSAPKAVSYYPKIGMSQWEQCYVLDNIDDLN</sequence>
<organism evidence="2 3">
    <name type="scientific">Winogradskyella thalassocola</name>
    <dbReference type="NCBI Taxonomy" id="262004"/>
    <lineage>
        <taxon>Bacteria</taxon>
        <taxon>Pseudomonadati</taxon>
        <taxon>Bacteroidota</taxon>
        <taxon>Flavobacteriia</taxon>
        <taxon>Flavobacteriales</taxon>
        <taxon>Flavobacteriaceae</taxon>
        <taxon>Winogradskyella</taxon>
    </lineage>
</organism>
<keyword evidence="3" id="KW-1185">Reference proteome</keyword>
<dbReference type="STRING" id="262004.SAMN04489796_1167"/>
<evidence type="ECO:0000259" key="1">
    <source>
        <dbReference type="PROSITE" id="PS51186"/>
    </source>
</evidence>
<gene>
    <name evidence="2" type="ORF">SAMN04489796_1167</name>
</gene>
<accession>A0A1G8M2Q3</accession>
<protein>
    <submittedName>
        <fullName evidence="2">Predicted N-acetyltransferase YhbS</fullName>
    </submittedName>
</protein>
<dbReference type="Gene3D" id="3.40.630.30">
    <property type="match status" value="1"/>
</dbReference>
<dbReference type="GO" id="GO:0016747">
    <property type="term" value="F:acyltransferase activity, transferring groups other than amino-acyl groups"/>
    <property type="evidence" value="ECO:0007669"/>
    <property type="project" value="InterPro"/>
</dbReference>
<dbReference type="InterPro" id="IPR000182">
    <property type="entry name" value="GNAT_dom"/>
</dbReference>
<evidence type="ECO:0000313" key="2">
    <source>
        <dbReference type="EMBL" id="SDI62256.1"/>
    </source>
</evidence>
<reference evidence="3" key="1">
    <citation type="submission" date="2016-10" db="EMBL/GenBank/DDBJ databases">
        <authorList>
            <person name="Varghese N."/>
            <person name="Submissions S."/>
        </authorList>
    </citation>
    <scope>NUCLEOTIDE SEQUENCE [LARGE SCALE GENOMIC DNA]</scope>
    <source>
        <strain evidence="3">DSM 15363</strain>
    </source>
</reference>
<name>A0A1G8M2Q3_9FLAO</name>
<dbReference type="EMBL" id="FNCZ01000016">
    <property type="protein sequence ID" value="SDI62256.1"/>
    <property type="molecule type" value="Genomic_DNA"/>
</dbReference>
<dbReference type="InterPro" id="IPR016181">
    <property type="entry name" value="Acyl_CoA_acyltransferase"/>
</dbReference>
<dbReference type="SUPFAM" id="SSF55729">
    <property type="entry name" value="Acyl-CoA N-acyltransferases (Nat)"/>
    <property type="match status" value="1"/>
</dbReference>
<proteinExistence type="predicted"/>
<feature type="domain" description="N-acetyltransferase" evidence="1">
    <location>
        <begin position="2"/>
        <end position="135"/>
    </location>
</feature>
<dbReference type="PANTHER" id="PTHR43233">
    <property type="entry name" value="FAMILY N-ACETYLTRANSFERASE, PUTATIVE (AFU_ORTHOLOGUE AFUA_6G03350)-RELATED"/>
    <property type="match status" value="1"/>
</dbReference>
<dbReference type="AlphaFoldDB" id="A0A1G8M2Q3"/>
<dbReference type="PANTHER" id="PTHR43233:SF1">
    <property type="entry name" value="FAMILY N-ACETYLTRANSFERASE, PUTATIVE (AFU_ORTHOLOGUE AFUA_6G03350)-RELATED"/>
    <property type="match status" value="1"/>
</dbReference>
<dbReference type="Pfam" id="PF13673">
    <property type="entry name" value="Acetyltransf_10"/>
    <property type="match status" value="1"/>
</dbReference>
<dbReference type="Proteomes" id="UP000199492">
    <property type="component" value="Unassembled WGS sequence"/>
</dbReference>